<evidence type="ECO:0000256" key="3">
    <source>
        <dbReference type="ARBA" id="ARBA00022490"/>
    </source>
</evidence>
<dbReference type="Pfam" id="PF04062">
    <property type="entry name" value="P21-Arc"/>
    <property type="match status" value="1"/>
</dbReference>
<dbReference type="Gene3D" id="1.10.1760.10">
    <property type="entry name" value="Actin-related protein 2/3 complex subunit 3"/>
    <property type="match status" value="1"/>
</dbReference>
<comment type="caution">
    <text evidence="7">The sequence shown here is derived from an EMBL/GenBank/DDBJ whole genome shotgun (WGS) entry which is preliminary data.</text>
</comment>
<dbReference type="PIRSF" id="PIRSF016315">
    <property type="entry name" value="ARP2/3_P21-Arc"/>
    <property type="match status" value="1"/>
</dbReference>
<dbReference type="InterPro" id="IPR007204">
    <property type="entry name" value="ARPC3"/>
</dbReference>
<dbReference type="InterPro" id="IPR036753">
    <property type="entry name" value="ARPC3_sf"/>
</dbReference>
<reference evidence="7 8" key="1">
    <citation type="journal article" date="2018" name="BMC Genomics">
        <title>The genome of Naegleria lovaniensis, the basis for a comparative approach to unravel pathogenicity factors of the human pathogenic amoeba N. fowleri.</title>
        <authorList>
            <person name="Liechti N."/>
            <person name="Schurch N."/>
            <person name="Bruggmann R."/>
            <person name="Wittwer M."/>
        </authorList>
    </citation>
    <scope>NUCLEOTIDE SEQUENCE [LARGE SCALE GENOMIC DNA]</scope>
    <source>
        <strain evidence="7 8">ATCC 30569</strain>
    </source>
</reference>
<dbReference type="GO" id="GO:0030833">
    <property type="term" value="P:regulation of actin filament polymerization"/>
    <property type="evidence" value="ECO:0007669"/>
    <property type="project" value="InterPro"/>
</dbReference>
<comment type="similarity">
    <text evidence="2 6">Belongs to the ARPC3 family.</text>
</comment>
<dbReference type="RefSeq" id="XP_044549337.1">
    <property type="nucleotide sequence ID" value="XM_044693956.1"/>
</dbReference>
<evidence type="ECO:0000256" key="2">
    <source>
        <dbReference type="ARBA" id="ARBA00010856"/>
    </source>
</evidence>
<dbReference type="EMBL" id="PYSW02000020">
    <property type="protein sequence ID" value="KAG2383658.1"/>
    <property type="molecule type" value="Genomic_DNA"/>
</dbReference>
<proteinExistence type="inferred from homology"/>
<dbReference type="PANTHER" id="PTHR12391">
    <property type="entry name" value="ARP2/3 COMPLEX 21 KD SUBUNIT"/>
    <property type="match status" value="1"/>
</dbReference>
<comment type="function">
    <text evidence="6">Functions as component of the Arp2/3 complex which is involved in regulation of actin polymerization and together with an activating nucleation-promoting factor (NPF) mediates the formation of branched actin networks.</text>
</comment>
<comment type="subunit">
    <text evidence="6">Component of the Arp2/3 complex.</text>
</comment>
<evidence type="ECO:0000256" key="1">
    <source>
        <dbReference type="ARBA" id="ARBA00004245"/>
    </source>
</evidence>
<dbReference type="GO" id="GO:0003779">
    <property type="term" value="F:actin binding"/>
    <property type="evidence" value="ECO:0007669"/>
    <property type="project" value="UniProtKB-KW"/>
</dbReference>
<dbReference type="Proteomes" id="UP000816034">
    <property type="component" value="Unassembled WGS sequence"/>
</dbReference>
<dbReference type="AlphaFoldDB" id="A0AA88KL03"/>
<name>A0AA88KL03_NAELO</name>
<dbReference type="GO" id="GO:0005885">
    <property type="term" value="C:Arp2/3 protein complex"/>
    <property type="evidence" value="ECO:0007669"/>
    <property type="project" value="UniProtKB-UniRule"/>
</dbReference>
<dbReference type="SUPFAM" id="SSF69060">
    <property type="entry name" value="Arp2/3 complex 21 kDa subunit ARPC3"/>
    <property type="match status" value="1"/>
</dbReference>
<accession>A0AA88KL03</accession>
<keyword evidence="8" id="KW-1185">Reference proteome</keyword>
<evidence type="ECO:0000256" key="6">
    <source>
        <dbReference type="PIRNR" id="PIRNR016315"/>
    </source>
</evidence>
<comment type="subcellular location">
    <subcellularLocation>
        <location evidence="1 6">Cytoplasm</location>
        <location evidence="1 6">Cytoskeleton</location>
    </subcellularLocation>
</comment>
<dbReference type="GeneID" id="68096784"/>
<sequence>MPAYHSSFKDTKTEVVCGTAFLPLKTKVKGPAPKELDDKKEDIIDEVLKYFKANMLFRTFQVESPADRTLIYLTLYTHYLLKNIENKKTTKKVDADKLFFQLCETDLPGPGDSSFELTAFYEKPRDNEDKKKWQAYMRQAKEELGLRLAALLFTDNAGPDKYWMQFSKRRFLGKTFIN</sequence>
<evidence type="ECO:0000256" key="4">
    <source>
        <dbReference type="ARBA" id="ARBA00023203"/>
    </source>
</evidence>
<evidence type="ECO:0000256" key="5">
    <source>
        <dbReference type="ARBA" id="ARBA00023212"/>
    </source>
</evidence>
<evidence type="ECO:0000313" key="7">
    <source>
        <dbReference type="EMBL" id="KAG2383658.1"/>
    </source>
</evidence>
<evidence type="ECO:0000313" key="8">
    <source>
        <dbReference type="Proteomes" id="UP000816034"/>
    </source>
</evidence>
<organism evidence="7 8">
    <name type="scientific">Naegleria lovaniensis</name>
    <name type="common">Amoeba</name>
    <dbReference type="NCBI Taxonomy" id="51637"/>
    <lineage>
        <taxon>Eukaryota</taxon>
        <taxon>Discoba</taxon>
        <taxon>Heterolobosea</taxon>
        <taxon>Tetramitia</taxon>
        <taxon>Eutetramitia</taxon>
        <taxon>Vahlkampfiidae</taxon>
        <taxon>Naegleria</taxon>
    </lineage>
</organism>
<keyword evidence="3 6" id="KW-0963">Cytoplasm</keyword>
<keyword evidence="4 6" id="KW-0009">Actin-binding</keyword>
<protein>
    <recommendedName>
        <fullName evidence="6">Actin-related protein 2/3 complex subunit 3</fullName>
    </recommendedName>
</protein>
<dbReference type="GO" id="GO:0034314">
    <property type="term" value="P:Arp2/3 complex-mediated actin nucleation"/>
    <property type="evidence" value="ECO:0007669"/>
    <property type="project" value="UniProtKB-UniRule"/>
</dbReference>
<gene>
    <name evidence="7" type="ORF">C9374_004329</name>
</gene>
<keyword evidence="5 6" id="KW-0206">Cytoskeleton</keyword>